<dbReference type="EMBL" id="QMFB01000028">
    <property type="protein sequence ID" value="RAV13786.1"/>
    <property type="molecule type" value="Genomic_DNA"/>
</dbReference>
<reference evidence="6 7" key="1">
    <citation type="journal article" date="2009" name="Int. J. Syst. Evol. Microbiol.">
        <title>Paenibacillus contaminans sp. nov., isolated from a contaminated laboratory plate.</title>
        <authorList>
            <person name="Chou J.H."/>
            <person name="Lee J.H."/>
            <person name="Lin M.C."/>
            <person name="Chang P.S."/>
            <person name="Arun A.B."/>
            <person name="Young C.C."/>
            <person name="Chen W.M."/>
        </authorList>
    </citation>
    <scope>NUCLEOTIDE SEQUENCE [LARGE SCALE GENOMIC DNA]</scope>
    <source>
        <strain evidence="6 7">CKOBP-6</strain>
    </source>
</reference>
<protein>
    <submittedName>
        <fullName evidence="6">Transferase</fullName>
    </submittedName>
</protein>
<dbReference type="GO" id="GO:0016740">
    <property type="term" value="F:transferase activity"/>
    <property type="evidence" value="ECO:0007669"/>
    <property type="project" value="UniProtKB-KW"/>
</dbReference>
<dbReference type="CDD" id="cd03358">
    <property type="entry name" value="LbH_WxcM_N_like"/>
    <property type="match status" value="1"/>
</dbReference>
<evidence type="ECO:0000256" key="3">
    <source>
        <dbReference type="ARBA" id="ARBA00022737"/>
    </source>
</evidence>
<dbReference type="InterPro" id="IPR001451">
    <property type="entry name" value="Hexapep"/>
</dbReference>
<dbReference type="Pfam" id="PF00132">
    <property type="entry name" value="Hexapep"/>
    <property type="match status" value="2"/>
</dbReference>
<keyword evidence="5" id="KW-0457">Lysine biosynthesis</keyword>
<dbReference type="InterPro" id="IPR018357">
    <property type="entry name" value="Hexapep_transf_CS"/>
</dbReference>
<dbReference type="PANTHER" id="PTHR43300">
    <property type="entry name" value="ACETYLTRANSFERASE"/>
    <property type="match status" value="1"/>
</dbReference>
<evidence type="ECO:0000313" key="7">
    <source>
        <dbReference type="Proteomes" id="UP000250369"/>
    </source>
</evidence>
<dbReference type="Proteomes" id="UP000250369">
    <property type="component" value="Unassembled WGS sequence"/>
</dbReference>
<name>A0A329M3M0_9BACL</name>
<organism evidence="6 7">
    <name type="scientific">Paenibacillus contaminans</name>
    <dbReference type="NCBI Taxonomy" id="450362"/>
    <lineage>
        <taxon>Bacteria</taxon>
        <taxon>Bacillati</taxon>
        <taxon>Bacillota</taxon>
        <taxon>Bacilli</taxon>
        <taxon>Bacillales</taxon>
        <taxon>Paenibacillaceae</taxon>
        <taxon>Paenibacillus</taxon>
    </lineage>
</organism>
<keyword evidence="1" id="KW-0028">Amino-acid biosynthesis</keyword>
<accession>A0A329M3M0</accession>
<dbReference type="SUPFAM" id="SSF51161">
    <property type="entry name" value="Trimeric LpxA-like enzymes"/>
    <property type="match status" value="1"/>
</dbReference>
<proteinExistence type="predicted"/>
<dbReference type="PANTHER" id="PTHR43300:SF10">
    <property type="entry name" value="2,3,4,5-TETRAHYDROPYRIDINE-2,6-DICARBOXYLATE N-ACETYLTRANSFERASE"/>
    <property type="match status" value="1"/>
</dbReference>
<dbReference type="PROSITE" id="PS00101">
    <property type="entry name" value="HEXAPEP_TRANSFERASES"/>
    <property type="match status" value="1"/>
</dbReference>
<evidence type="ECO:0000256" key="2">
    <source>
        <dbReference type="ARBA" id="ARBA00022679"/>
    </source>
</evidence>
<keyword evidence="2 6" id="KW-0808">Transferase</keyword>
<dbReference type="InterPro" id="IPR050179">
    <property type="entry name" value="Trans_hexapeptide_repeat"/>
</dbReference>
<sequence>MEVAFMIRETARIYTDRLGKQLEIKDYAIIYEHVSLEDNVIIGEHAVLGRSASPTSVVKKEFSKERETYISSGVSICSNVIIYEDVKIGRDSLIGDNSSIMPKVRIGDEVLISRGVTINTDVDIDSYTRVMDNSHITGRVKIGSHVFISVGVTMANDNLFGRNGYDDKVFGAEIGDYVSIGVGAIILPGIKIGKGSIVAAGSVVKKDVPEHVIVAGNPAKVVSKVPASLSRYVQE</sequence>
<evidence type="ECO:0000256" key="4">
    <source>
        <dbReference type="ARBA" id="ARBA00022915"/>
    </source>
</evidence>
<evidence type="ECO:0000313" key="6">
    <source>
        <dbReference type="EMBL" id="RAV13786.1"/>
    </source>
</evidence>
<dbReference type="InterPro" id="IPR011004">
    <property type="entry name" value="Trimer_LpxA-like_sf"/>
</dbReference>
<keyword evidence="3" id="KW-0677">Repeat</keyword>
<evidence type="ECO:0000256" key="5">
    <source>
        <dbReference type="ARBA" id="ARBA00023154"/>
    </source>
</evidence>
<evidence type="ECO:0000256" key="1">
    <source>
        <dbReference type="ARBA" id="ARBA00022605"/>
    </source>
</evidence>
<dbReference type="Gene3D" id="2.160.10.10">
    <property type="entry name" value="Hexapeptide repeat proteins"/>
    <property type="match status" value="1"/>
</dbReference>
<keyword evidence="7" id="KW-1185">Reference proteome</keyword>
<keyword evidence="4" id="KW-0220">Diaminopimelate biosynthesis</keyword>
<comment type="caution">
    <text evidence="6">The sequence shown here is derived from an EMBL/GenBank/DDBJ whole genome shotgun (WGS) entry which is preliminary data.</text>
</comment>
<dbReference type="AlphaFoldDB" id="A0A329M3M0"/>
<gene>
    <name evidence="6" type="ORF">DQG23_32395</name>
</gene>